<dbReference type="GO" id="GO:0019825">
    <property type="term" value="F:oxygen binding"/>
    <property type="evidence" value="ECO:0007669"/>
    <property type="project" value="InterPro"/>
</dbReference>
<keyword evidence="3" id="KW-0408">Iron</keyword>
<comment type="caution">
    <text evidence="8">The sequence shown here is derived from an EMBL/GenBank/DDBJ whole genome shotgun (WGS) entry which is preliminary data.</text>
</comment>
<dbReference type="InterPro" id="IPR050668">
    <property type="entry name" value="Cytochrome_b5"/>
</dbReference>
<evidence type="ECO:0000256" key="2">
    <source>
        <dbReference type="ARBA" id="ARBA00022723"/>
    </source>
</evidence>
<evidence type="ECO:0000256" key="3">
    <source>
        <dbReference type="ARBA" id="ARBA00023004"/>
    </source>
</evidence>
<dbReference type="PRINTS" id="PR00363">
    <property type="entry name" value="CYTOCHROMEB5"/>
</dbReference>
<comment type="similarity">
    <text evidence="4">Belongs to the cytochrome b5 family.</text>
</comment>
<dbReference type="InterPro" id="IPR009050">
    <property type="entry name" value="Globin-like_sf"/>
</dbReference>
<dbReference type="EMBL" id="LSRX01000942">
    <property type="protein sequence ID" value="OLP85983.1"/>
    <property type="molecule type" value="Genomic_DNA"/>
</dbReference>
<dbReference type="GO" id="GO:0016020">
    <property type="term" value="C:membrane"/>
    <property type="evidence" value="ECO:0007669"/>
    <property type="project" value="TreeGrafter"/>
</dbReference>
<dbReference type="CDD" id="cd01040">
    <property type="entry name" value="Mb-like"/>
    <property type="match status" value="1"/>
</dbReference>
<feature type="transmembrane region" description="Helical" evidence="6">
    <location>
        <begin position="2026"/>
        <end position="2044"/>
    </location>
</feature>
<proteinExistence type="inferred from homology"/>
<dbReference type="GO" id="GO:0020037">
    <property type="term" value="F:heme binding"/>
    <property type="evidence" value="ECO:0007669"/>
    <property type="project" value="InterPro"/>
</dbReference>
<keyword evidence="2" id="KW-0479">Metal-binding</keyword>
<feature type="transmembrane region" description="Helical" evidence="6">
    <location>
        <begin position="1983"/>
        <end position="2006"/>
    </location>
</feature>
<dbReference type="InterPro" id="IPR012292">
    <property type="entry name" value="Globin/Proto"/>
</dbReference>
<dbReference type="SUPFAM" id="SSF46458">
    <property type="entry name" value="Globin-like"/>
    <property type="match status" value="1"/>
</dbReference>
<keyword evidence="6" id="KW-1133">Transmembrane helix</keyword>
<feature type="region of interest" description="Disordered" evidence="5">
    <location>
        <begin position="1301"/>
        <end position="1328"/>
    </location>
</feature>
<reference evidence="8 9" key="1">
    <citation type="submission" date="2016-02" db="EMBL/GenBank/DDBJ databases">
        <title>Genome analysis of coral dinoflagellate symbionts highlights evolutionary adaptations to a symbiotic lifestyle.</title>
        <authorList>
            <person name="Aranda M."/>
            <person name="Li Y."/>
            <person name="Liew Y.J."/>
            <person name="Baumgarten S."/>
            <person name="Simakov O."/>
            <person name="Wilson M."/>
            <person name="Piel J."/>
            <person name="Ashoor H."/>
            <person name="Bougouffa S."/>
            <person name="Bajic V.B."/>
            <person name="Ryu T."/>
            <person name="Ravasi T."/>
            <person name="Bayer T."/>
            <person name="Micklem G."/>
            <person name="Kim H."/>
            <person name="Bhak J."/>
            <person name="Lajeunesse T.C."/>
            <person name="Voolstra C.R."/>
        </authorList>
    </citation>
    <scope>NUCLEOTIDE SEQUENCE [LARGE SCALE GENOMIC DNA]</scope>
    <source>
        <strain evidence="8 9">CCMP2467</strain>
    </source>
</reference>
<evidence type="ECO:0000256" key="6">
    <source>
        <dbReference type="SAM" id="Phobius"/>
    </source>
</evidence>
<organism evidence="8 9">
    <name type="scientific">Symbiodinium microadriaticum</name>
    <name type="common">Dinoflagellate</name>
    <name type="synonym">Zooxanthella microadriatica</name>
    <dbReference type="NCBI Taxonomy" id="2951"/>
    <lineage>
        <taxon>Eukaryota</taxon>
        <taxon>Sar</taxon>
        <taxon>Alveolata</taxon>
        <taxon>Dinophyceae</taxon>
        <taxon>Suessiales</taxon>
        <taxon>Symbiodiniaceae</taxon>
        <taxon>Symbiodinium</taxon>
    </lineage>
</organism>
<feature type="transmembrane region" description="Helical" evidence="6">
    <location>
        <begin position="2082"/>
        <end position="2102"/>
    </location>
</feature>
<evidence type="ECO:0000256" key="5">
    <source>
        <dbReference type="SAM" id="MobiDB-lite"/>
    </source>
</evidence>
<sequence length="2251" mass="251835">MRPGSEYTAAELARHASSESLWVVIDSNVYDVTEFRTMHPGGAQILLQHGGSDATVPAQAAHGSSKKARSLMSRYCIGRLADGEVASDSKALTLEELGNRFSRPEMPTAVALDILRRYQRRCLQQTLPGQEDAAEALADVQTDRHHLIWIAPRSLIQDLPPNTTNMQANGRVFFVESSGKNLTRHSLLPRYAGIFPLDEHGSPLEEMHVVAVIAESIHEDVYTYGALKQANYALEETTAGDLRNLATASTASPTPPVTLSTCYMHMQLRWLQLRVRLEDLATEMDNNYSNRTICWCRSAPRHVPEGGDSKQEHSGGSFDAEGTGAFTWAHQAGVPRLTLPGSYRIGPIVAETLRATRDFPGAYSELDAPDTKLLPILFEPLPDALSADHEIYTSPFMLLHLVHAVCVEVPRTAHAFLEDMQVLLPGAAGGTEFDISFLFLPRRSIEDTTYRGTHILRGAWRYVAHALFLCWLGNEDWPKNKTFQALSLPQNATKKREVTVADEIFVEQQCGSDRPAFCLYTAHDEEVFHFYAAMGLERQHPHLCTLLVRVSDADLAACFVRFLASVTPCRCRVAQTRDDMDQQMNWQHLLGTVGVIMQDTISHYGWRNSPPLFEHLAPEEMLYMDDGVLWNGDVRVVEGRAQQLSVEFAKFGLKMNASKCQLYVVPGFDSRQHILLNGTKVNASPSLEVMGLSLRVGGSMYELISPAASRARAKFWGLRHIFRAKGYMKHGARVMERVLGGTALWFIFCILPDRAAMTALNATQLQLMVWLLRFAKTDHESWTQFRQRAFRGARSALHTAGLERWSTVWFRRYWRYAGHRVRTVMSDAPPISCHFEHFRTLAWWTHQQSKTPAQGGIRHKGRHFARLTTLEQNMDRVARGPWRQCAHDRGAWKGLEEAWVELMDVPWSSGRQLAIGDRGFMESSAPRECPGVGKGRRKNNPAVTLDYTIRREPDLRMEGAGTICGWSGTALAQLNELRRQGLGVEPTWLAVLLWIRHRDVESYHYWCSGYLRDIRRLFGRELNSHLRNRRLTMAEIGWAARVEHAAFQDFMHYVRGSRAEVACLTHLSSDAQILAEGPRASPGHPQGPMHAMWVDNATGEWNSVVSNALDLTGEDRMHIWPVAAELNRSPAAYQDYLGTHATFVQLLSMLQLHLLMPAAEPDFWNHRTKNWFPEASAGDFVANNLIEFLQTCPNLTGAVATAPAVQAPGKVVALEDLFQGEEETRLSGKVVALEDLGNRHQASQPRKVVALEDLGQREMPPQTKPASKVVALEDIGSDSPPRSARKVVALEDLADGQAVVRPSKVPTFKEPTSSGSQEASDEGGESGELVSAADLEEEANNAARIKLLLDSWALANKVEDEADTHAKADSPEDEDSLEIADETQNQAPKKSRWAKMKDWGMQRSMEFKGRRSGEQASHSMEETDQDKEETVQNLLGSNVPATYGEMFEFNATVMGFGKHRWLREVNRSFHDIVKNAGNSSRLQEECEVLALRICKTVDGDVNLSMYRSAMLAALRSMLPKTWDPNHETVWNWLWESVESNLRKVLYKPRAWEPALLRLMSLWSEEEKVALRNEVYVRFFQVAPQGQEFFKQSDTRLHFIATRAMDMTSELLADPWEMTEQISALGLRHVGYGIPTHLIGPFANAFVEVLCEAAPEEHEALEAFRWSVVLVAKILVRVIEEGATIVMKAINANSALQLRKAVALAPRGERAQWLLRIQVGTQQISPLSWAIESGSLEAARAMIQDLLTIRADRERYYFGVDALFQAHPDIVERLCADALQLLPALLDGLVWRSKRAINGARRVNFYMKHLVVTKDGAFSAALKAIADAKDVKIISHQVVVQISDTLWSGVVRRQFTFSKISFLFSLVVFMLSQAILPKTETAEEFNMRIAIFSGRLINYAFSMARLLVFHLRRIVKAFRTGATMKVGRVPIPEYLKDEDAKLGFILLCMLVAMCASEPMFYCAPDIMTTGPSETCEAANAVMPLYILFSMGAMVLHWLLVINLSVFATKLAAFVLVCREVLSEVGKFMVAIIFILITFSSAIATLRHEVAEFRTLPKAANCLFATTVGIYEGDYREMMHQPALLAPVLLFITVSAILLINLLIAQLNCSYDYVYGDMLGFARLARASLIVDSMAACPPARFSRFVAGLRFEQLLEFDEGDVGLGGGIQIREPANLNPTSDDIILRFGGTSSPDMQWPEEELETDRYARIKFLLAQLNKKPDKHRTGADSATSGGFTDSRQDAAAEESSASSA</sequence>
<accession>A0A1Q9CST5</accession>
<feature type="region of interest" description="Disordered" evidence="5">
    <location>
        <begin position="2218"/>
        <end position="2251"/>
    </location>
</feature>
<name>A0A1Q9CST5_SYMMI</name>
<feature type="compositionally biased region" description="Basic and acidic residues" evidence="5">
    <location>
        <begin position="1395"/>
        <end position="1413"/>
    </location>
</feature>
<feature type="domain" description="Cytochrome b5 heme-binding" evidence="7">
    <location>
        <begin position="4"/>
        <end position="81"/>
    </location>
</feature>
<dbReference type="Gene3D" id="1.10.490.10">
    <property type="entry name" value="Globins"/>
    <property type="match status" value="1"/>
</dbReference>
<dbReference type="Proteomes" id="UP000186817">
    <property type="component" value="Unassembled WGS sequence"/>
</dbReference>
<evidence type="ECO:0000313" key="9">
    <source>
        <dbReference type="Proteomes" id="UP000186817"/>
    </source>
</evidence>
<dbReference type="InterPro" id="IPR036400">
    <property type="entry name" value="Cyt_B5-like_heme/steroid_sf"/>
</dbReference>
<evidence type="ECO:0000313" key="8">
    <source>
        <dbReference type="EMBL" id="OLP85983.1"/>
    </source>
</evidence>
<dbReference type="PROSITE" id="PS50255">
    <property type="entry name" value="CYTOCHROME_B5_2"/>
    <property type="match status" value="1"/>
</dbReference>
<gene>
    <name evidence="8" type="primary">Cyt-b5</name>
    <name evidence="8" type="ORF">AK812_SmicGene32966</name>
</gene>
<feature type="compositionally biased region" description="Polar residues" evidence="5">
    <location>
        <begin position="2227"/>
        <end position="2236"/>
    </location>
</feature>
<dbReference type="GO" id="GO:0046872">
    <property type="term" value="F:metal ion binding"/>
    <property type="evidence" value="ECO:0007669"/>
    <property type="project" value="UniProtKB-KW"/>
</dbReference>
<protein>
    <submittedName>
        <fullName evidence="8">Cytochrome b5</fullName>
    </submittedName>
</protein>
<dbReference type="Pfam" id="PF00173">
    <property type="entry name" value="Cyt-b5"/>
    <property type="match status" value="1"/>
</dbReference>
<dbReference type="InterPro" id="IPR001199">
    <property type="entry name" value="Cyt_B5-like_heme/steroid-bd"/>
</dbReference>
<dbReference type="OrthoDB" id="431153at2759"/>
<feature type="region of interest" description="Disordered" evidence="5">
    <location>
        <begin position="1362"/>
        <end position="1431"/>
    </location>
</feature>
<keyword evidence="9" id="KW-1185">Reference proteome</keyword>
<keyword evidence="6" id="KW-0472">Membrane</keyword>
<keyword evidence="1" id="KW-0349">Heme</keyword>
<dbReference type="SMART" id="SM01117">
    <property type="entry name" value="Cyt-b5"/>
    <property type="match status" value="1"/>
</dbReference>
<keyword evidence="6" id="KW-0812">Transmembrane</keyword>
<feature type="compositionally biased region" description="Acidic residues" evidence="5">
    <location>
        <begin position="1371"/>
        <end position="1381"/>
    </location>
</feature>
<dbReference type="PANTHER" id="PTHR19359">
    <property type="entry name" value="CYTOCHROME B5"/>
    <property type="match status" value="1"/>
</dbReference>
<dbReference type="InterPro" id="IPR044399">
    <property type="entry name" value="Mb-like_M"/>
</dbReference>
<evidence type="ECO:0000256" key="1">
    <source>
        <dbReference type="ARBA" id="ARBA00022617"/>
    </source>
</evidence>
<dbReference type="Gene3D" id="3.10.120.10">
    <property type="entry name" value="Cytochrome b5-like heme/steroid binding domain"/>
    <property type="match status" value="1"/>
</dbReference>
<feature type="region of interest" description="Disordered" evidence="5">
    <location>
        <begin position="1257"/>
        <end position="1283"/>
    </location>
</feature>
<dbReference type="SUPFAM" id="SSF55856">
    <property type="entry name" value="Cytochrome b5-like heme/steroid binding domain"/>
    <property type="match status" value="1"/>
</dbReference>
<evidence type="ECO:0000259" key="7">
    <source>
        <dbReference type="PROSITE" id="PS50255"/>
    </source>
</evidence>
<evidence type="ECO:0000256" key="4">
    <source>
        <dbReference type="ARBA" id="ARBA00038168"/>
    </source>
</evidence>